<reference evidence="4" key="1">
    <citation type="submission" date="2020-05" db="EMBL/GenBank/DDBJ databases">
        <authorList>
            <person name="Chiriac C."/>
            <person name="Salcher M."/>
            <person name="Ghai R."/>
            <person name="Kavagutti S V."/>
        </authorList>
    </citation>
    <scope>NUCLEOTIDE SEQUENCE</scope>
</reference>
<evidence type="ECO:0000313" key="1">
    <source>
        <dbReference type="EMBL" id="CAB4148707.1"/>
    </source>
</evidence>
<evidence type="ECO:0000313" key="6">
    <source>
        <dbReference type="EMBL" id="CAB4220472.1"/>
    </source>
</evidence>
<protein>
    <submittedName>
        <fullName evidence="4">Uncharacterized protein</fullName>
    </submittedName>
</protein>
<dbReference type="EMBL" id="LR797123">
    <property type="protein sequence ID" value="CAB4188387.1"/>
    <property type="molecule type" value="Genomic_DNA"/>
</dbReference>
<dbReference type="EMBL" id="LR796809">
    <property type="protein sequence ID" value="CAB4167757.1"/>
    <property type="molecule type" value="Genomic_DNA"/>
</dbReference>
<dbReference type="EMBL" id="LR796903">
    <property type="protein sequence ID" value="CAB4173586.1"/>
    <property type="molecule type" value="Genomic_DNA"/>
</dbReference>
<organism evidence="4">
    <name type="scientific">uncultured Caudovirales phage</name>
    <dbReference type="NCBI Taxonomy" id="2100421"/>
    <lineage>
        <taxon>Viruses</taxon>
        <taxon>Duplodnaviria</taxon>
        <taxon>Heunggongvirae</taxon>
        <taxon>Uroviricota</taxon>
        <taxon>Caudoviricetes</taxon>
        <taxon>Peduoviridae</taxon>
        <taxon>Maltschvirus</taxon>
        <taxon>Maltschvirus maltsch</taxon>
    </lineage>
</organism>
<dbReference type="EMBL" id="LR796511">
    <property type="protein sequence ID" value="CAB4148707.1"/>
    <property type="molecule type" value="Genomic_DNA"/>
</dbReference>
<dbReference type="EMBL" id="LR796975">
    <property type="protein sequence ID" value="CAB4179137.1"/>
    <property type="molecule type" value="Genomic_DNA"/>
</dbReference>
<sequence length="60" mass="7083">MIAKIASRTNHWYVKTDKALKGTGIRCMKEIGSFWDYKLTERAFDKLQAQYSVQIDNHEF</sequence>
<accession>A0A6J5Q9P5</accession>
<gene>
    <name evidence="4" type="ORF">UFOVP1026_34</name>
    <name evidence="5" type="ORF">UFOVP1180_18</name>
    <name evidence="6" type="ORF">UFOVP1629_38</name>
    <name evidence="1" type="ORF">UFOVP527_24</name>
    <name evidence="2" type="ORF">UFOVP855_47</name>
    <name evidence="3" type="ORF">UFOVP954_27</name>
</gene>
<evidence type="ECO:0000313" key="2">
    <source>
        <dbReference type="EMBL" id="CAB4167757.1"/>
    </source>
</evidence>
<dbReference type="EMBL" id="LR797494">
    <property type="protein sequence ID" value="CAB4220472.1"/>
    <property type="molecule type" value="Genomic_DNA"/>
</dbReference>
<evidence type="ECO:0000313" key="5">
    <source>
        <dbReference type="EMBL" id="CAB4188387.1"/>
    </source>
</evidence>
<proteinExistence type="predicted"/>
<evidence type="ECO:0000313" key="4">
    <source>
        <dbReference type="EMBL" id="CAB4179137.1"/>
    </source>
</evidence>
<evidence type="ECO:0000313" key="3">
    <source>
        <dbReference type="EMBL" id="CAB4173586.1"/>
    </source>
</evidence>
<name>A0A6J5Q9P5_9CAUD</name>